<dbReference type="Ensembl" id="ENSPFOT00000007635.2">
    <property type="protein sequence ID" value="ENSPFOP00000007623.2"/>
    <property type="gene ID" value="ENSPFOG00000007637.2"/>
</dbReference>
<evidence type="ECO:0000313" key="7">
    <source>
        <dbReference type="Ensembl" id="ENSPFOP00000007623.2"/>
    </source>
</evidence>
<dbReference type="Proteomes" id="UP000028760">
    <property type="component" value="Unassembled WGS sequence"/>
</dbReference>
<evidence type="ECO:0000256" key="5">
    <source>
        <dbReference type="ARBA" id="ARBA00047571"/>
    </source>
</evidence>
<keyword evidence="2" id="KW-0489">Methyltransferase</keyword>
<dbReference type="AlphaFoldDB" id="A0A087XPC0"/>
<dbReference type="InterPro" id="IPR050869">
    <property type="entry name" value="H3K4_H4K5_MeTrfase"/>
</dbReference>
<proteinExistence type="predicted"/>
<dbReference type="Gene3D" id="1.25.40.10">
    <property type="entry name" value="Tetratricopeptide repeat domain"/>
    <property type="match status" value="1"/>
</dbReference>
<dbReference type="PANTHER" id="PTHR12197">
    <property type="entry name" value="HISTONE-LYSINE N-METHYLTRANSFERASE SMYD"/>
    <property type="match status" value="1"/>
</dbReference>
<evidence type="ECO:0000259" key="6">
    <source>
        <dbReference type="PROSITE" id="PS50280"/>
    </source>
</evidence>
<dbReference type="InterPro" id="IPR011990">
    <property type="entry name" value="TPR-like_helical_dom_sf"/>
</dbReference>
<evidence type="ECO:0000256" key="1">
    <source>
        <dbReference type="ARBA" id="ARBA00012182"/>
    </source>
</evidence>
<evidence type="ECO:0000313" key="8">
    <source>
        <dbReference type="Proteomes" id="UP000028760"/>
    </source>
</evidence>
<keyword evidence="4" id="KW-0949">S-adenosyl-L-methionine</keyword>
<protein>
    <recommendedName>
        <fullName evidence="1">[histone H3]-lysine(4) N-trimethyltransferase</fullName>
        <ecNumber evidence="1">2.1.1.354</ecNumber>
    </recommendedName>
</protein>
<evidence type="ECO:0000256" key="4">
    <source>
        <dbReference type="ARBA" id="ARBA00022691"/>
    </source>
</evidence>
<dbReference type="STRING" id="48698.ENSPFOP00000007623"/>
<name>A0A087XPC0_POEFO</name>
<evidence type="ECO:0000256" key="2">
    <source>
        <dbReference type="ARBA" id="ARBA00022603"/>
    </source>
</evidence>
<dbReference type="PANTHER" id="PTHR12197:SF184">
    <property type="entry name" value="HISTONE-LYSINE N-METHYLTRANSFERASE SMYD1"/>
    <property type="match status" value="1"/>
</dbReference>
<evidence type="ECO:0000256" key="3">
    <source>
        <dbReference type="ARBA" id="ARBA00022679"/>
    </source>
</evidence>
<dbReference type="GO" id="GO:0032259">
    <property type="term" value="P:methylation"/>
    <property type="evidence" value="ECO:0007669"/>
    <property type="project" value="UniProtKB-KW"/>
</dbReference>
<dbReference type="EC" id="2.1.1.354" evidence="1"/>
<dbReference type="GO" id="GO:0140999">
    <property type="term" value="F:histone H3K4 trimethyltransferase activity"/>
    <property type="evidence" value="ECO:0007669"/>
    <property type="project" value="UniProtKB-EC"/>
</dbReference>
<reference evidence="7" key="2">
    <citation type="submission" date="2025-08" db="UniProtKB">
        <authorList>
            <consortium name="Ensembl"/>
        </authorList>
    </citation>
    <scope>IDENTIFICATION</scope>
</reference>
<dbReference type="GO" id="GO:0005634">
    <property type="term" value="C:nucleus"/>
    <property type="evidence" value="ECO:0007669"/>
    <property type="project" value="TreeGrafter"/>
</dbReference>
<reference evidence="7" key="3">
    <citation type="submission" date="2025-09" db="UniProtKB">
        <authorList>
            <consortium name="Ensembl"/>
        </authorList>
    </citation>
    <scope>IDENTIFICATION</scope>
</reference>
<organism evidence="7 8">
    <name type="scientific">Poecilia formosa</name>
    <name type="common">Amazon molly</name>
    <name type="synonym">Limia formosa</name>
    <dbReference type="NCBI Taxonomy" id="48698"/>
    <lineage>
        <taxon>Eukaryota</taxon>
        <taxon>Metazoa</taxon>
        <taxon>Chordata</taxon>
        <taxon>Craniata</taxon>
        <taxon>Vertebrata</taxon>
        <taxon>Euteleostomi</taxon>
        <taxon>Actinopterygii</taxon>
        <taxon>Neopterygii</taxon>
        <taxon>Teleostei</taxon>
        <taxon>Neoteleostei</taxon>
        <taxon>Acanthomorphata</taxon>
        <taxon>Ovalentaria</taxon>
        <taxon>Atherinomorphae</taxon>
        <taxon>Cyprinodontiformes</taxon>
        <taxon>Poeciliidae</taxon>
        <taxon>Poeciliinae</taxon>
        <taxon>Poecilia</taxon>
    </lineage>
</organism>
<keyword evidence="8" id="KW-1185">Reference proteome</keyword>
<reference evidence="8" key="1">
    <citation type="submission" date="2013-10" db="EMBL/GenBank/DDBJ databases">
        <authorList>
            <person name="Schartl M."/>
            <person name="Warren W."/>
        </authorList>
    </citation>
    <scope>NUCLEOTIDE SEQUENCE [LARGE SCALE GENOMIC DNA]</scope>
    <source>
        <strain evidence="8">female</strain>
    </source>
</reference>
<dbReference type="PROSITE" id="PS50280">
    <property type="entry name" value="SET"/>
    <property type="match status" value="1"/>
</dbReference>
<sequence length="237" mass="27129">MCSLTHTHTHTHPTHTVLHCPISNWCSPFFLRVRRLVSRIMWRIDKEGSLVSDLQLTTLDELEDHLNDMQEDDLKELKVDIHNFLDYWPRTSKQHTIDDISHIFGVINCNGFTVSDQRGLQAVGVGLFPNLCLVNHDCWPNCTVILNHGRIELRSLGKIAEGEELTVAYVDYLNVSEERQRLLKTQYFFDCTCEHCTNKTHDDIKMGGREVEGVKVCVCVRVCVELGGRGLFHGGKQ</sequence>
<dbReference type="InterPro" id="IPR001214">
    <property type="entry name" value="SET_dom"/>
</dbReference>
<dbReference type="EMBL" id="AYCK01006971">
    <property type="status" value="NOT_ANNOTATED_CDS"/>
    <property type="molecule type" value="Genomic_DNA"/>
</dbReference>
<dbReference type="FunFam" id="2.170.270.10:FF:000013">
    <property type="entry name" value="Histone-lysine N-methyltransferase SMYD1 isoform 1"/>
    <property type="match status" value="1"/>
</dbReference>
<accession>A0A087XPC0</accession>
<feature type="domain" description="SET" evidence="6">
    <location>
        <begin position="29"/>
        <end position="170"/>
    </location>
</feature>
<dbReference type="InterPro" id="IPR046341">
    <property type="entry name" value="SET_dom_sf"/>
</dbReference>
<dbReference type="Gene3D" id="2.170.270.10">
    <property type="entry name" value="SET domain"/>
    <property type="match status" value="1"/>
</dbReference>
<dbReference type="GeneTree" id="ENSGT00940000156114"/>
<keyword evidence="3" id="KW-0808">Transferase</keyword>
<dbReference type="eggNOG" id="KOG2084">
    <property type="taxonomic scope" value="Eukaryota"/>
</dbReference>
<dbReference type="Pfam" id="PF00856">
    <property type="entry name" value="SET"/>
    <property type="match status" value="1"/>
</dbReference>
<dbReference type="SUPFAM" id="SSF82199">
    <property type="entry name" value="SET domain"/>
    <property type="match status" value="1"/>
</dbReference>
<comment type="catalytic activity">
    <reaction evidence="5">
        <text>L-lysyl(4)-[histone H3] + 3 S-adenosyl-L-methionine = N(6),N(6),N(6)-trimethyl-L-lysyl(4)-[histone H3] + 3 S-adenosyl-L-homocysteine + 3 H(+)</text>
        <dbReference type="Rhea" id="RHEA:60260"/>
        <dbReference type="Rhea" id="RHEA-COMP:15537"/>
        <dbReference type="Rhea" id="RHEA-COMP:15547"/>
        <dbReference type="ChEBI" id="CHEBI:15378"/>
        <dbReference type="ChEBI" id="CHEBI:29969"/>
        <dbReference type="ChEBI" id="CHEBI:57856"/>
        <dbReference type="ChEBI" id="CHEBI:59789"/>
        <dbReference type="ChEBI" id="CHEBI:61961"/>
        <dbReference type="EC" id="2.1.1.354"/>
    </reaction>
</comment>